<dbReference type="AlphaFoldDB" id="A0A4S4G083"/>
<evidence type="ECO:0000313" key="3">
    <source>
        <dbReference type="EMBL" id="THG36553.1"/>
    </source>
</evidence>
<feature type="compositionally biased region" description="Low complexity" evidence="1">
    <location>
        <begin position="525"/>
        <end position="545"/>
    </location>
</feature>
<gene>
    <name evidence="3" type="ORF">E5986_09475</name>
</gene>
<proteinExistence type="predicted"/>
<accession>A0A4S4G083</accession>
<keyword evidence="3" id="KW-0031">Aminopeptidase</keyword>
<dbReference type="Proteomes" id="UP000308978">
    <property type="component" value="Unassembled WGS sequence"/>
</dbReference>
<keyword evidence="3" id="KW-0378">Hydrolase</keyword>
<feature type="compositionally biased region" description="Basic and acidic residues" evidence="1">
    <location>
        <begin position="639"/>
        <end position="657"/>
    </location>
</feature>
<feature type="region of interest" description="Disordered" evidence="1">
    <location>
        <begin position="517"/>
        <end position="657"/>
    </location>
</feature>
<dbReference type="Gene3D" id="3.40.630.10">
    <property type="entry name" value="Zn peptidases"/>
    <property type="match status" value="2"/>
</dbReference>
<protein>
    <submittedName>
        <fullName evidence="3">Aminopeptidase</fullName>
    </submittedName>
</protein>
<keyword evidence="2" id="KW-0472">Membrane</keyword>
<evidence type="ECO:0000256" key="1">
    <source>
        <dbReference type="SAM" id="MobiDB-lite"/>
    </source>
</evidence>
<keyword evidence="3" id="KW-0645">Protease</keyword>
<organism evidence="3 4">
    <name type="scientific">Adlercreutzia caecimuris</name>
    <dbReference type="NCBI Taxonomy" id="671266"/>
    <lineage>
        <taxon>Bacteria</taxon>
        <taxon>Bacillati</taxon>
        <taxon>Actinomycetota</taxon>
        <taxon>Coriobacteriia</taxon>
        <taxon>Eggerthellales</taxon>
        <taxon>Eggerthellaceae</taxon>
        <taxon>Adlercreutzia</taxon>
    </lineage>
</organism>
<feature type="transmembrane region" description="Helical" evidence="2">
    <location>
        <begin position="189"/>
        <end position="212"/>
    </location>
</feature>
<evidence type="ECO:0000313" key="4">
    <source>
        <dbReference type="Proteomes" id="UP000308978"/>
    </source>
</evidence>
<feature type="compositionally biased region" description="Basic and acidic residues" evidence="1">
    <location>
        <begin position="549"/>
        <end position="563"/>
    </location>
</feature>
<keyword evidence="2" id="KW-1133">Transmembrane helix</keyword>
<reference evidence="3 4" key="1">
    <citation type="submission" date="2019-04" db="EMBL/GenBank/DDBJ databases">
        <title>Microbes associate with the intestines of laboratory mice.</title>
        <authorList>
            <person name="Navarre W."/>
            <person name="Wong E."/>
            <person name="Huang K.C."/>
            <person name="Tropini C."/>
            <person name="Ng K."/>
            <person name="Yu B."/>
        </authorList>
    </citation>
    <scope>NUCLEOTIDE SEQUENCE [LARGE SCALE GENOMIC DNA]</scope>
    <source>
        <strain evidence="3 4">NM80_B27</strain>
    </source>
</reference>
<keyword evidence="2" id="KW-0812">Transmembrane</keyword>
<feature type="transmembrane region" description="Helical" evidence="2">
    <location>
        <begin position="160"/>
        <end position="182"/>
    </location>
</feature>
<dbReference type="SUPFAM" id="SSF53187">
    <property type="entry name" value="Zn-dependent exopeptidases"/>
    <property type="match status" value="2"/>
</dbReference>
<feature type="transmembrane region" description="Helical" evidence="2">
    <location>
        <begin position="67"/>
        <end position="96"/>
    </location>
</feature>
<feature type="region of interest" description="Disordered" evidence="1">
    <location>
        <begin position="454"/>
        <end position="484"/>
    </location>
</feature>
<sequence length="1055" mass="110843">MADLNEHVAYLSQEIGPRPAGTEEEQRAALYISEQFSNEMGLLTTMEDFQCNPDSGLPRALLSGVSVAVTVLAVFLSVAVVPAIVLDILCILLIAAEIFEKPILSRFLNRGVSQNVVAKYVPLRSTNRSSRRRKVVIVANYDSGKVRRDLSNGVVSALPAIYWVEFAAMAIMPVVLLIRFFMAPEGTALVAFDVLLGVLSLLAVLPVVSFVLEKLADYNEGANCNASGVAVMMEVAARVMASRDLPDMEEPSIHGEEAAVSAGLAPEGADLVYNAPSNTDELGSSMESAAQRLAAAKAAVAALSGKPVEETQVDAAAASPVEAPATIQEDASFEETAEPVVDIAATVAEPVVAPSVVPTSAPEPSVPDWFKKGQEQAKKPKVEKPAQRSRYAAALEHAEEEIHARATVRKSAPDELSERMRGMRASVQAASAAAGATPTGVIPVTVAEQVVAEAPEPAPSVGEAAPPVPTSESAPAPAGESAAALVVDSAATPVAPPSTPAPAPAHAAPRAIAGDPEIASIGGVPDSAAPATSAPSAAPLQSAPPASLPHDDDPNISVRESRRPLTGSMSAVPEVLPDLSGVPTPANAASEAPASRRLVIPAVQGSSAGEESVPAPSGRKRRAISLPQIGVSQELPRISMDERQQAAPLAEERPASDGRVHDLSAIVPSVAQQAADPAATIATPQMESALRGSMPSLAQTPVDPSLSGSISLAGSFSSMGATGAAAPIGDELLENAAADDLYVEDIDDTAYREQVTETGAMAGPGYVEMPKSRFGRLFGRKRRKEQVQESTPQEWLNVEDDFEAQQVGASRGGWESFRQEDAPNDQTVAFTPDYFEEAFSEEQEFGYEQPRGGRRYEGGAFSLGEEPGDDVFEREAPSEPVSPFAEGLPADFVFETEGAQDQIEQFHSQRVDIEVWFVALGAELAGNGGMRAFMDAHAAELKGSIIVDLEALGDGTLSLIEKEGTYLPKKASSRMKRLAKKAGQAVGLAVPSETMEWCNSTAAYALKHGQQAMHLAGMNGKKPAFFAQADDVIENLDPDKLALNSDFVMELLKHI</sequence>
<dbReference type="RefSeq" id="WP_136435389.1">
    <property type="nucleotide sequence ID" value="NZ_SSTJ01000014.1"/>
</dbReference>
<dbReference type="EMBL" id="SSTJ01000014">
    <property type="protein sequence ID" value="THG36553.1"/>
    <property type="molecule type" value="Genomic_DNA"/>
</dbReference>
<evidence type="ECO:0000256" key="2">
    <source>
        <dbReference type="SAM" id="Phobius"/>
    </source>
</evidence>
<comment type="caution">
    <text evidence="3">The sequence shown here is derived from an EMBL/GenBank/DDBJ whole genome shotgun (WGS) entry which is preliminary data.</text>
</comment>
<dbReference type="GO" id="GO:0004177">
    <property type="term" value="F:aminopeptidase activity"/>
    <property type="evidence" value="ECO:0007669"/>
    <property type="project" value="UniProtKB-KW"/>
</dbReference>
<name>A0A4S4G083_9ACTN</name>